<dbReference type="InterPro" id="IPR011990">
    <property type="entry name" value="TPR-like_helical_dom_sf"/>
</dbReference>
<dbReference type="EMBL" id="KC246824">
    <property type="protein sequence ID" value="AHF25210.1"/>
    <property type="molecule type" value="Genomic_DNA"/>
</dbReference>
<accession>W0FQD6</accession>
<dbReference type="Gene3D" id="1.25.40.10">
    <property type="entry name" value="Tetratricopeptide repeat domain"/>
    <property type="match status" value="1"/>
</dbReference>
<name>W0FQD6_9BACT</name>
<evidence type="ECO:0000256" key="2">
    <source>
        <dbReference type="ARBA" id="ARBA00022803"/>
    </source>
</evidence>
<reference evidence="3" key="1">
    <citation type="journal article" date="2013" name="PLoS ONE">
        <title>Metagenomic insights into the carbohydrate-active enzymes carried by the microorganisms adhering to solid digesta in the rumen of cows.</title>
        <authorList>
            <person name="Wang L."/>
            <person name="Hatem A."/>
            <person name="Catalyurek U.V."/>
            <person name="Morrison M."/>
            <person name="Yu Z."/>
        </authorList>
    </citation>
    <scope>NUCLEOTIDE SEQUENCE</scope>
</reference>
<dbReference type="PANTHER" id="PTHR44943">
    <property type="entry name" value="CELLULOSE SYNTHASE OPERON PROTEIN C"/>
    <property type="match status" value="1"/>
</dbReference>
<sequence length="732" mass="85557">MERNEALKRVLVQLADGNVGQTLTELQNFFASYPRPQAQAEMDSLLAEYQVMARYWMQGYQDPQLESNYSQLLQRTFRLYADTSLWRRIGSSPFISTVYSNLLMSSREWSVTNIRQELESFVTDVALVELEPANKQSVHRDALYVKHQQFISSLFNYIWTSGQWSDAKAQAFEEMLLSPTVDSADQQLIVSALTLSLLNTFDMAKLRTLLKVCQQSTDEQVRQRALVGWVMGRNYTLSNVFPEERQLVDALLQDEQLVQELTEMQLQLIYTVNAERDHHTIQSQIMPDLLQNNHFRITRSGIEEVEDDSLEDILHPEADEERMERLEDSLRKMVDMQKQGSDIYFGGFAQMKHYPFFQTIANWFMPFTMHHPDVADIMKKLHSNRFLQQMLQTGPFCNSDKYSFILGFSQVIERMPQSMREMLERGEATLGEVATKEIKNPAYIRRMYLQDLYRFFRLFPHASHFDHPFKTSEGLGHVLFFVSPLFKDSPLEKHYDRVLSMLIRRHYYYDAERMLAKYNDEYKDYNYYMMEASVIPHLNDPLQVATRNTRMATAYQMAIAIKPDSERALQGYARTLFDMERYEEALHVYDTLVGSHPEKKSYVLNRMVCLSNLDRYEEALEPLFRLNYEAPDDNNVKRVLAWALTGAGKYEQAFSLYEQLTSQDVAVDEDFLNQGYCFWFAGRRQEAVDCFLRYLKNTGQPASCIVKNEQKLIARKGITKPDIQIMLSAIEP</sequence>
<keyword evidence="1" id="KW-0677">Repeat</keyword>
<organism evidence="3">
    <name type="scientific">uncultured bacterium Contig196</name>
    <dbReference type="NCBI Taxonomy" id="1393527"/>
    <lineage>
        <taxon>Bacteria</taxon>
        <taxon>environmental samples</taxon>
    </lineage>
</organism>
<proteinExistence type="predicted"/>
<dbReference type="SUPFAM" id="SSF48452">
    <property type="entry name" value="TPR-like"/>
    <property type="match status" value="1"/>
</dbReference>
<keyword evidence="2" id="KW-0802">TPR repeat</keyword>
<dbReference type="AlphaFoldDB" id="W0FQD6"/>
<dbReference type="PANTHER" id="PTHR44943:SF8">
    <property type="entry name" value="TPR REPEAT-CONTAINING PROTEIN MJ0263"/>
    <property type="match status" value="1"/>
</dbReference>
<dbReference type="InterPro" id="IPR051685">
    <property type="entry name" value="Ycf3/AcsC/BcsC/TPR_MFPF"/>
</dbReference>
<evidence type="ECO:0000313" key="3">
    <source>
        <dbReference type="EMBL" id="AHF25210.1"/>
    </source>
</evidence>
<dbReference type="Pfam" id="PF13432">
    <property type="entry name" value="TPR_16"/>
    <property type="match status" value="1"/>
</dbReference>
<protein>
    <submittedName>
        <fullName evidence="3">Tetratricopeptide repeat protein</fullName>
    </submittedName>
</protein>
<evidence type="ECO:0000256" key="1">
    <source>
        <dbReference type="ARBA" id="ARBA00022737"/>
    </source>
</evidence>